<protein>
    <submittedName>
        <fullName evidence="1">Helix-turn-helix domain-containing protein</fullName>
    </submittedName>
</protein>
<dbReference type="Proteomes" id="UP000826802">
    <property type="component" value="Chromosome"/>
</dbReference>
<dbReference type="EMBL" id="CP079981">
    <property type="protein sequence ID" value="QYA42102.1"/>
    <property type="molecule type" value="Genomic_DNA"/>
</dbReference>
<evidence type="ECO:0000313" key="1">
    <source>
        <dbReference type="EMBL" id="QYA42102.1"/>
    </source>
</evidence>
<proteinExistence type="predicted"/>
<dbReference type="InterPro" id="IPR001387">
    <property type="entry name" value="Cro/C1-type_HTH"/>
</dbReference>
<dbReference type="CDD" id="cd00093">
    <property type="entry name" value="HTH_XRE"/>
    <property type="match status" value="1"/>
</dbReference>
<reference evidence="1 2" key="1">
    <citation type="submission" date="2021-07" db="EMBL/GenBank/DDBJ databases">
        <title>Prevalence and characterization of methicillin-resistant Macrococcus spp. in food producing animals and meat in Switzerland in 2019.</title>
        <authorList>
            <person name="Keller J.E."/>
            <person name="Schwendener S."/>
            <person name="Neuenschwander J."/>
            <person name="Overesch G."/>
            <person name="Perreten V."/>
        </authorList>
    </citation>
    <scope>NUCLEOTIDE SEQUENCE [LARGE SCALE GENOMIC DNA]</scope>
    <source>
        <strain evidence="1 2">19Msa0936</strain>
    </source>
</reference>
<organism evidence="1 2">
    <name type="scientific">Macrococcoides bohemicum</name>
    <dbReference type="NCBI Taxonomy" id="1903056"/>
    <lineage>
        <taxon>Bacteria</taxon>
        <taxon>Bacillati</taxon>
        <taxon>Bacillota</taxon>
        <taxon>Bacilli</taxon>
        <taxon>Bacillales</taxon>
        <taxon>Staphylococcaceae</taxon>
        <taxon>Macrococcoides</taxon>
    </lineage>
</organism>
<gene>
    <name evidence="1" type="ORF">KYI11_10955</name>
</gene>
<accession>A0AAJ4TX07</accession>
<evidence type="ECO:0000313" key="2">
    <source>
        <dbReference type="Proteomes" id="UP000826802"/>
    </source>
</evidence>
<dbReference type="AlphaFoldDB" id="A0AAJ4TX07"/>
<dbReference type="RefSeq" id="WP_219502965.1">
    <property type="nucleotide sequence ID" value="NZ_CP079981.1"/>
</dbReference>
<keyword evidence="2" id="KW-1185">Reference proteome</keyword>
<sequence>MIRITLKAARINKGLTQSDVASIFTERLGRKYTRQAIMTLEKYPSNADYEEAELFSTVYGIPKDNLIFLNDGQLKVIQGTGGVIDA</sequence>
<name>A0AAJ4TX07_9STAP</name>